<dbReference type="Gene3D" id="3.40.30.10">
    <property type="entry name" value="Glutaredoxin"/>
    <property type="match status" value="1"/>
</dbReference>
<sequence length="305" mass="33377">MPFQRNLLSAQAAAPSGHSCIQALLRWLIFRRKISYLYNESISSEPLSNIPAASVACFFRTFSPAMSVAFTGRCCARCSLFPSLRTLWPVAAATKQQQRGFTAPGASRDASATVSAPCAAAAEAFPFLRQQKDGATAAVPPSFGAMAASMTKEAAGRVQVVRDMDSFEAEVYRQPPAPLAIFFSATFSNLNKGLLEQFTEIAKASNNVAKFLVIDVDEVPRAAYHCGVEHPCTFVVQYNCDAFRRRIADPDGTKTPQQLVNEFKAALDACLIAVQQQPPQQQVEWYTHSIPVDNLNVYRVNWPTA</sequence>
<name>U6MTM8_9EIME</name>
<keyword evidence="2" id="KW-1185">Reference proteome</keyword>
<dbReference type="VEuPathDB" id="ToxoDB:ENH_00010910"/>
<dbReference type="RefSeq" id="XP_013434291.1">
    <property type="nucleotide sequence ID" value="XM_013578837.1"/>
</dbReference>
<reference evidence="1" key="1">
    <citation type="submission" date="2013-10" db="EMBL/GenBank/DDBJ databases">
        <title>Genomic analysis of the causative agents of coccidiosis in chickens.</title>
        <authorList>
            <person name="Reid A.J."/>
            <person name="Blake D."/>
            <person name="Billington K."/>
            <person name="Browne H."/>
            <person name="Dunn M."/>
            <person name="Hung S."/>
            <person name="Kawahara F."/>
            <person name="Miranda-Saavedra D."/>
            <person name="Mourier T."/>
            <person name="Nagra H."/>
            <person name="Otto T.D."/>
            <person name="Rawlings N."/>
            <person name="Sanchez A."/>
            <person name="Sanders M."/>
            <person name="Subramaniam C."/>
            <person name="Tay Y."/>
            <person name="Dear P."/>
            <person name="Doerig C."/>
            <person name="Gruber A."/>
            <person name="Parkinson J."/>
            <person name="Shirley M."/>
            <person name="Wan K.L."/>
            <person name="Berriman M."/>
            <person name="Tomley F."/>
            <person name="Pain A."/>
        </authorList>
    </citation>
    <scope>NUCLEOTIDE SEQUENCE [LARGE SCALE GENOMIC DNA]</scope>
    <source>
        <strain evidence="1">Houghton</strain>
    </source>
</reference>
<reference evidence="1" key="2">
    <citation type="submission" date="2013-10" db="EMBL/GenBank/DDBJ databases">
        <authorList>
            <person name="Aslett M."/>
        </authorList>
    </citation>
    <scope>NUCLEOTIDE SEQUENCE [LARGE SCALE GENOMIC DNA]</scope>
    <source>
        <strain evidence="1">Houghton</strain>
    </source>
</reference>
<gene>
    <name evidence="1" type="ORF">ENH_00010910</name>
</gene>
<protein>
    <submittedName>
        <fullName evidence="1">RNA-binding protein, putative</fullName>
    </submittedName>
</protein>
<organism evidence="1 2">
    <name type="scientific">Eimeria necatrix</name>
    <dbReference type="NCBI Taxonomy" id="51315"/>
    <lineage>
        <taxon>Eukaryota</taxon>
        <taxon>Sar</taxon>
        <taxon>Alveolata</taxon>
        <taxon>Apicomplexa</taxon>
        <taxon>Conoidasida</taxon>
        <taxon>Coccidia</taxon>
        <taxon>Eucoccidiorida</taxon>
        <taxon>Eimeriorina</taxon>
        <taxon>Eimeriidae</taxon>
        <taxon>Eimeria</taxon>
    </lineage>
</organism>
<accession>U6MTM8</accession>
<dbReference type="AlphaFoldDB" id="U6MTM8"/>
<dbReference type="GeneID" id="25471276"/>
<evidence type="ECO:0000313" key="2">
    <source>
        <dbReference type="Proteomes" id="UP000030754"/>
    </source>
</evidence>
<proteinExistence type="predicted"/>
<dbReference type="Proteomes" id="UP000030754">
    <property type="component" value="Unassembled WGS sequence"/>
</dbReference>
<dbReference type="InterPro" id="IPR036249">
    <property type="entry name" value="Thioredoxin-like_sf"/>
</dbReference>
<dbReference type="EMBL" id="HG723302">
    <property type="protein sequence ID" value="CDJ65824.1"/>
    <property type="molecule type" value="Genomic_DNA"/>
</dbReference>
<evidence type="ECO:0000313" key="1">
    <source>
        <dbReference type="EMBL" id="CDJ65824.1"/>
    </source>
</evidence>
<dbReference type="SUPFAM" id="SSF52833">
    <property type="entry name" value="Thioredoxin-like"/>
    <property type="match status" value="1"/>
</dbReference>
<dbReference type="OrthoDB" id="363857at2759"/>